<dbReference type="EMBL" id="KP881232">
    <property type="protein sequence ID" value="AKE44850.1"/>
    <property type="molecule type" value="Genomic_DNA"/>
</dbReference>
<dbReference type="GeneID" id="26517902"/>
<evidence type="ECO:0000313" key="3">
    <source>
        <dbReference type="Proteomes" id="UP000033804"/>
    </source>
</evidence>
<accession>A0A0F6R628</accession>
<organism evidence="2 3">
    <name type="scientific">Sinorhizobium phage phiM9</name>
    <dbReference type="NCBI Taxonomy" id="1636182"/>
    <lineage>
        <taxon>Viruses</taxon>
        <taxon>Duplodnaviria</taxon>
        <taxon>Heunggongvirae</taxon>
        <taxon>Uroviricota</taxon>
        <taxon>Caudoviricetes</taxon>
        <taxon>Pootjesviridae</taxon>
        <taxon>Emnonavirus</taxon>
        <taxon>Emnonavirus phiM9</taxon>
    </lineage>
</organism>
<feature type="transmembrane region" description="Helical" evidence="1">
    <location>
        <begin position="30"/>
        <end position="49"/>
    </location>
</feature>
<evidence type="ECO:0000313" key="2">
    <source>
        <dbReference type="EMBL" id="AKE44850.1"/>
    </source>
</evidence>
<keyword evidence="1" id="KW-0472">Membrane</keyword>
<keyword evidence="3" id="KW-1185">Reference proteome</keyword>
<dbReference type="Proteomes" id="UP000033804">
    <property type="component" value="Segment"/>
</dbReference>
<reference evidence="3" key="2">
    <citation type="submission" date="2015-03" db="EMBL/GenBank/DDBJ databases">
        <title>The genome and structure of Sinorhizobium meliloti phage phiM9.</title>
        <authorList>
            <person name="Johnson M.C."/>
            <person name="Tatum K.B."/>
            <person name="Lynn J.S."/>
            <person name="Brewer T.E."/>
            <person name="Washburn B.K."/>
            <person name="Stroupe M.E."/>
            <person name="Jones K.M."/>
        </authorList>
    </citation>
    <scope>NUCLEOTIDE SEQUENCE [LARGE SCALE GENOMIC DNA]</scope>
</reference>
<dbReference type="RefSeq" id="YP_009189604.1">
    <property type="nucleotide sequence ID" value="NC_028676.1"/>
</dbReference>
<keyword evidence="1" id="KW-0812">Transmembrane</keyword>
<gene>
    <name evidence="2" type="ORF">Sm_phiM9_223</name>
</gene>
<protein>
    <recommendedName>
        <fullName evidence="4">Transmembrane protein</fullName>
    </recommendedName>
</protein>
<keyword evidence="1" id="KW-1133">Transmembrane helix</keyword>
<evidence type="ECO:0008006" key="4">
    <source>
        <dbReference type="Google" id="ProtNLM"/>
    </source>
</evidence>
<sequence>MIIDITLTVTTAYLFFLASMIKTPNAKSSFVFKFVPFVLGAFIFFHLGIKYSVFS</sequence>
<dbReference type="KEGG" id="vg:26517902"/>
<name>A0A0F6R628_9CAUD</name>
<evidence type="ECO:0000256" key="1">
    <source>
        <dbReference type="SAM" id="Phobius"/>
    </source>
</evidence>
<reference evidence="2 3" key="1">
    <citation type="journal article" date="2015" name="J. Virol.">
        <title>Sinorhizobium meliloti Phage ?M9 Defines a New Group of T4 Superfamily Phages with Unusual Genomic Features but a Common T=16 Capsid.</title>
        <authorList>
            <person name="Johnson M.C."/>
            <person name="Tatum K.B."/>
            <person name="Lynn J.S."/>
            <person name="Brewer T.E."/>
            <person name="Lu S."/>
            <person name="Washburn B.K."/>
            <person name="Stroupe M.E."/>
            <person name="Jones K.M."/>
        </authorList>
    </citation>
    <scope>NUCLEOTIDE SEQUENCE [LARGE SCALE GENOMIC DNA]</scope>
</reference>
<proteinExistence type="predicted"/>